<evidence type="ECO:0000259" key="7">
    <source>
        <dbReference type="Pfam" id="PF08621"/>
    </source>
</evidence>
<proteinExistence type="inferred from homology"/>
<dbReference type="EMBL" id="CAJVPK010000149">
    <property type="protein sequence ID" value="CAG8460292.1"/>
    <property type="molecule type" value="Genomic_DNA"/>
</dbReference>
<evidence type="ECO:0000256" key="1">
    <source>
        <dbReference type="ARBA" id="ARBA00004123"/>
    </source>
</evidence>
<feature type="region of interest" description="Disordered" evidence="5">
    <location>
        <begin position="1"/>
        <end position="22"/>
    </location>
</feature>
<dbReference type="InterPro" id="IPR013929">
    <property type="entry name" value="RPAP1_C"/>
</dbReference>
<evidence type="ECO:0000313" key="10">
    <source>
        <dbReference type="Proteomes" id="UP000789706"/>
    </source>
</evidence>
<dbReference type="Pfam" id="PF25766">
    <property type="entry name" value="TPR_RPAP1"/>
    <property type="match status" value="1"/>
</dbReference>
<accession>A0A9N8VRY5</accession>
<evidence type="ECO:0000313" key="9">
    <source>
        <dbReference type="EMBL" id="CAG8460292.1"/>
    </source>
</evidence>
<keyword evidence="4" id="KW-0539">Nucleus</keyword>
<organism evidence="9 10">
    <name type="scientific">Diversispora eburnea</name>
    <dbReference type="NCBI Taxonomy" id="1213867"/>
    <lineage>
        <taxon>Eukaryota</taxon>
        <taxon>Fungi</taxon>
        <taxon>Fungi incertae sedis</taxon>
        <taxon>Mucoromycota</taxon>
        <taxon>Glomeromycotina</taxon>
        <taxon>Glomeromycetes</taxon>
        <taxon>Diversisporales</taxon>
        <taxon>Diversisporaceae</taxon>
        <taxon>Diversispora</taxon>
    </lineage>
</organism>
<sequence>MSRSRESSKNDFDSTPGKRFELNLENSHDTEHVPVIKKVLDLRSYQTGIVGKITENLTNESAVTAPMPTIISNNGFPKPVHRNEDTRIFNSDYLDIDRENNEKIAKMSETEINETVEMLRKSLSPGFIEKLMKKKSLHVRFEEKVQSMDTEFDYIEDYSSLDKMKEKYFPDVPAEPQKMEWMGIKYNNESDRSNFESIGIPSESPTASLRFDFNGNIVDKNSNIPSYLGLHHHGKDPDQAGYTISELLHLTRSTVPSQKIIPLNILGRIVKKVRKGVYGKENNEGIAEYIMRMKLPVYLRSALDDSFESVIVAAIDAIAALTIGGSEGFNEEEEYWENLFKLYRGYEVVALKMNPDNPIETHFGMDISSNDFNEESLDTIEGHNKLASKDLVAGFISMDITHRFRYLLQVYELPPIANEQILLTLVYFARHSHKSAKIIYDCPRLLDIIHEKFISLPWPILRTENNSSTLKFPSLAAAKLIRTLCQTSKKISDEMITKYIDSFLRYIVINPASLSEKSEMIIGYEILKETLRIYHTLAAYGLYQTHNIQEPEAQPSDFIKDSIDFLARWISSFPINLTSKNITEEYVMTALNLISSITRFISSWCKYLKDNSLKDISEIQRLWKILNMEHWHSSNLCIFLQNQLTNFTNEVIQKNNIWKITNFSGADSSEVVKSSFSIEILQLYIIKNPVKANWFAFFDRTRIYLLYEWVNTFKFLIRNSSSLVLLKAEFISVCNILPGDESMALDIIKSILMICPKASDVLEPFYKHLIKIEKMKIPDKQETYSFSGSQNDKIDKTLMWDYSNDLTGLPLSRGWIWSPIDILFINKFKSGMDQERKVEIIYNCLIFAWDSIQICNDSMNPTFVKYIMDPAITIISIMKIFMLEGELYNVPENKILIEKILSQFTFSQLNINSILMDGVIEQKSLELVAKEVLKIPFYQFFSDFIGVYIAESAGNKSFVQLTIMPLSSLYPADFKLLVWSDLHNVLGTINIGYEDVLCINSTLNSYFWPIESNTAILQSFVNSILYNKVTRKKTPFLYWMVIHHLNGFVFWTKSKESDNSKNKDNTYKKRVEISKAIIKSAKEEIIIDWLKYTSKNFGKDLNNLIMFPECFVEINNLIIGERVNQLKFFGLDLREDIIDI</sequence>
<gene>
    <name evidence="9" type="ORF">DEBURN_LOCUS2642</name>
</gene>
<dbReference type="PANTHER" id="PTHR21483:SF18">
    <property type="entry name" value="RNA POLYMERASE II-ASSOCIATED PROTEIN 1"/>
    <property type="match status" value="1"/>
</dbReference>
<comment type="subcellular location">
    <subcellularLocation>
        <location evidence="1">Nucleus</location>
    </subcellularLocation>
</comment>
<dbReference type="OrthoDB" id="348201at2759"/>
<keyword evidence="10" id="KW-1185">Reference proteome</keyword>
<evidence type="ECO:0000259" key="8">
    <source>
        <dbReference type="Pfam" id="PF25766"/>
    </source>
</evidence>
<keyword evidence="3" id="KW-0804">Transcription</keyword>
<protein>
    <submittedName>
        <fullName evidence="9">1798_t:CDS:1</fullName>
    </submittedName>
</protein>
<dbReference type="Pfam" id="PF08620">
    <property type="entry name" value="RPAP1_C"/>
    <property type="match status" value="1"/>
</dbReference>
<evidence type="ECO:0000256" key="2">
    <source>
        <dbReference type="ARBA" id="ARBA00009953"/>
    </source>
</evidence>
<feature type="domain" description="RPAP1 N-terminal" evidence="7">
    <location>
        <begin position="95"/>
        <end position="135"/>
    </location>
</feature>
<comment type="caution">
    <text evidence="9">The sequence shown here is derived from an EMBL/GenBank/DDBJ whole genome shotgun (WGS) entry which is preliminary data.</text>
</comment>
<dbReference type="GO" id="GO:0006366">
    <property type="term" value="P:transcription by RNA polymerase II"/>
    <property type="evidence" value="ECO:0007669"/>
    <property type="project" value="InterPro"/>
</dbReference>
<evidence type="ECO:0000259" key="6">
    <source>
        <dbReference type="Pfam" id="PF08620"/>
    </source>
</evidence>
<evidence type="ECO:0000256" key="3">
    <source>
        <dbReference type="ARBA" id="ARBA00023163"/>
    </source>
</evidence>
<dbReference type="InterPro" id="IPR013930">
    <property type="entry name" value="RPAP1_N"/>
</dbReference>
<evidence type="ECO:0000256" key="4">
    <source>
        <dbReference type="ARBA" id="ARBA00023242"/>
    </source>
</evidence>
<name>A0A9N8VRY5_9GLOM</name>
<dbReference type="Proteomes" id="UP000789706">
    <property type="component" value="Unassembled WGS sequence"/>
</dbReference>
<dbReference type="Pfam" id="PF08621">
    <property type="entry name" value="RPAP1_N"/>
    <property type="match status" value="1"/>
</dbReference>
<dbReference type="AlphaFoldDB" id="A0A9N8VRY5"/>
<dbReference type="InterPro" id="IPR039913">
    <property type="entry name" value="RPAP1/Rba50"/>
</dbReference>
<feature type="domain" description="RPAP1/MINIYO-like TPR repeats" evidence="8">
    <location>
        <begin position="833"/>
        <end position="1056"/>
    </location>
</feature>
<evidence type="ECO:0000256" key="5">
    <source>
        <dbReference type="SAM" id="MobiDB-lite"/>
    </source>
</evidence>
<reference evidence="9" key="1">
    <citation type="submission" date="2021-06" db="EMBL/GenBank/DDBJ databases">
        <authorList>
            <person name="Kallberg Y."/>
            <person name="Tangrot J."/>
            <person name="Rosling A."/>
        </authorList>
    </citation>
    <scope>NUCLEOTIDE SEQUENCE</scope>
    <source>
        <strain evidence="9">AZ414A</strain>
    </source>
</reference>
<dbReference type="InterPro" id="IPR057989">
    <property type="entry name" value="TPR_RPAP1/MINIYO-like"/>
</dbReference>
<comment type="similarity">
    <text evidence="2">Belongs to the RPAP1 family.</text>
</comment>
<dbReference type="PANTHER" id="PTHR21483">
    <property type="entry name" value="RNA POLYMERASE II-ASSOCIATED PROTEIN 1"/>
    <property type="match status" value="1"/>
</dbReference>
<feature type="domain" description="RPAP1 C-terminal" evidence="6">
    <location>
        <begin position="208"/>
        <end position="273"/>
    </location>
</feature>